<organism evidence="6">
    <name type="scientific">Aceria tosichella</name>
    <name type="common">wheat curl mite</name>
    <dbReference type="NCBI Taxonomy" id="561515"/>
    <lineage>
        <taxon>Eukaryota</taxon>
        <taxon>Metazoa</taxon>
        <taxon>Ecdysozoa</taxon>
        <taxon>Arthropoda</taxon>
        <taxon>Chelicerata</taxon>
        <taxon>Arachnida</taxon>
        <taxon>Acari</taxon>
        <taxon>Acariformes</taxon>
        <taxon>Trombidiformes</taxon>
        <taxon>Prostigmata</taxon>
        <taxon>Eupodina</taxon>
        <taxon>Eriophyoidea</taxon>
        <taxon>Eriophyidae</taxon>
        <taxon>Eriophyinae</taxon>
        <taxon>Aceriini</taxon>
        <taxon>Aceria</taxon>
    </lineage>
</organism>
<evidence type="ECO:0000256" key="1">
    <source>
        <dbReference type="ARBA" id="ARBA00004141"/>
    </source>
</evidence>
<gene>
    <name evidence="6" type="primary">Scamp1</name>
    <name evidence="6" type="ORF">g.14677</name>
</gene>
<name>A0A6G1SCR4_9ACAR</name>
<feature type="transmembrane region" description="Helical" evidence="5">
    <location>
        <begin position="71"/>
        <end position="93"/>
    </location>
</feature>
<evidence type="ECO:0000256" key="2">
    <source>
        <dbReference type="ARBA" id="ARBA00022692"/>
    </source>
</evidence>
<dbReference type="GO" id="GO:0032588">
    <property type="term" value="C:trans-Golgi network membrane"/>
    <property type="evidence" value="ECO:0007669"/>
    <property type="project" value="TreeGrafter"/>
</dbReference>
<evidence type="ECO:0000256" key="3">
    <source>
        <dbReference type="ARBA" id="ARBA00022989"/>
    </source>
</evidence>
<feature type="transmembrane region" description="Helical" evidence="5">
    <location>
        <begin position="136"/>
        <end position="159"/>
    </location>
</feature>
<comment type="subcellular location">
    <subcellularLocation>
        <location evidence="1 5">Membrane</location>
        <topology evidence="1 5">Multi-pass membrane protein</topology>
    </subcellularLocation>
</comment>
<keyword evidence="2 5" id="KW-0812">Transmembrane</keyword>
<comment type="similarity">
    <text evidence="5">Belongs to the SCAMP family.</text>
</comment>
<dbReference type="PANTHER" id="PTHR10687:SF2">
    <property type="entry name" value="SECRETORY CARRIER-ASSOCIATED MEMBRANE PROTEIN"/>
    <property type="match status" value="1"/>
</dbReference>
<dbReference type="PANTHER" id="PTHR10687">
    <property type="entry name" value="SECRETORY CARRIER-ASSOCIATED MEMBRANE PROTEIN SCAMP"/>
    <property type="match status" value="1"/>
</dbReference>
<keyword evidence="4 5" id="KW-0472">Membrane</keyword>
<dbReference type="GO" id="GO:0015031">
    <property type="term" value="P:protein transport"/>
    <property type="evidence" value="ECO:0007669"/>
    <property type="project" value="InterPro"/>
</dbReference>
<evidence type="ECO:0000256" key="5">
    <source>
        <dbReference type="RuleBase" id="RU363122"/>
    </source>
</evidence>
<keyword evidence="5" id="KW-0813">Transport</keyword>
<feature type="transmembrane region" description="Helical" evidence="5">
    <location>
        <begin position="105"/>
        <end position="124"/>
    </location>
</feature>
<evidence type="ECO:0000256" key="4">
    <source>
        <dbReference type="ARBA" id="ARBA00023136"/>
    </source>
</evidence>
<feature type="transmembrane region" description="Helical" evidence="5">
    <location>
        <begin position="179"/>
        <end position="204"/>
    </location>
</feature>
<sequence>MQIEELERRQQELDLRAAELAAREEALRQSAGEFRRQHNWPPLPSACPLKPCFFQDINVDIRPEFQRTVQLGYHLWISFVFTQLLNILSAILLLSYSVPDAGQNISFGLMTSIFLVPLTYMAWFRPLYKAFKNDSSFNFMVFFFVFFMQTLIVGLWSLGLPAQGPCGLYVAIKNMSVSVFLAIVLFTCTACWMVFTVASVLYLLKVHSIYRSSGASMAKARSEFTQGIISNQYVQQAAVNAARETINQATQPTPPPPTQPNLVVQN</sequence>
<dbReference type="Pfam" id="PF04144">
    <property type="entry name" value="SCAMP"/>
    <property type="match status" value="1"/>
</dbReference>
<protein>
    <recommendedName>
        <fullName evidence="5">Secretory carrier-associated membrane protein</fullName>
        <shortName evidence="5">Secretory carrier membrane protein</shortName>
    </recommendedName>
</protein>
<keyword evidence="3 5" id="KW-1133">Transmembrane helix</keyword>
<dbReference type="GO" id="GO:0055038">
    <property type="term" value="C:recycling endosome membrane"/>
    <property type="evidence" value="ECO:0007669"/>
    <property type="project" value="TreeGrafter"/>
</dbReference>
<dbReference type="InterPro" id="IPR007273">
    <property type="entry name" value="SCAMP"/>
</dbReference>
<reference evidence="6" key="1">
    <citation type="submission" date="2018-10" db="EMBL/GenBank/DDBJ databases">
        <title>Transcriptome assembly of Aceria tosichella (Wheat curl mite) Type 2.</title>
        <authorList>
            <person name="Scully E.D."/>
            <person name="Geib S.M."/>
            <person name="Palmer N.A."/>
            <person name="Gupta A.K."/>
            <person name="Sarath G."/>
            <person name="Tatineni S."/>
        </authorList>
    </citation>
    <scope>NUCLEOTIDE SEQUENCE</scope>
    <source>
        <strain evidence="6">LincolnNE</strain>
    </source>
</reference>
<dbReference type="EMBL" id="GGYP01002939">
    <property type="protein sequence ID" value="MDE47710.1"/>
    <property type="molecule type" value="Transcribed_RNA"/>
</dbReference>
<evidence type="ECO:0000313" key="6">
    <source>
        <dbReference type="EMBL" id="MDE47710.1"/>
    </source>
</evidence>
<accession>A0A6G1SCR4</accession>
<proteinExistence type="inferred from homology"/>
<dbReference type="AlphaFoldDB" id="A0A6G1SCR4"/>